<evidence type="ECO:0000313" key="2">
    <source>
        <dbReference type="Proteomes" id="UP000614469"/>
    </source>
</evidence>
<dbReference type="Pfam" id="PF24741">
    <property type="entry name" value="AlkZ-rel"/>
    <property type="match status" value="1"/>
</dbReference>
<dbReference type="InterPro" id="IPR056298">
    <property type="entry name" value="AlkZ-rel"/>
</dbReference>
<proteinExistence type="predicted"/>
<sequence>MLSTCADFVERVEEFGFMSLSPIVPGFPSLGDETPENLWHIGLDTDPWRWKDRAAEEKRLAYGCILGGHKGFVTQRMYPIFYAAFHPMLVMPERGINGTFKQSTWQLWQLFEERGTLTTGQIRKALGVSRKRGASAVDTAIRQLQAEYYITVDGSERKINAKGEFYGWAVNRYRRVADWAPEGWLDEAKEWSVEEARALILDDGAAMSNRVDRQELAKKLGW</sequence>
<organism evidence="1 2">
    <name type="scientific">Candidatus Desulfolinea nitratireducens</name>
    <dbReference type="NCBI Taxonomy" id="2841698"/>
    <lineage>
        <taxon>Bacteria</taxon>
        <taxon>Bacillati</taxon>
        <taxon>Chloroflexota</taxon>
        <taxon>Anaerolineae</taxon>
        <taxon>Anaerolineales</taxon>
        <taxon>Anaerolineales incertae sedis</taxon>
        <taxon>Candidatus Desulfolinea</taxon>
    </lineage>
</organism>
<reference evidence="1 2" key="1">
    <citation type="submission" date="2020-08" db="EMBL/GenBank/DDBJ databases">
        <title>Bridging the membrane lipid divide: bacteria of the FCB group superphylum have the potential to synthesize archaeal ether lipids.</title>
        <authorList>
            <person name="Villanueva L."/>
            <person name="Von Meijenfeldt F.A.B."/>
            <person name="Westbye A.B."/>
            <person name="Yadav S."/>
            <person name="Hopmans E.C."/>
            <person name="Dutilh B.E."/>
            <person name="Sinninghe Damste J.S."/>
        </authorList>
    </citation>
    <scope>NUCLEOTIDE SEQUENCE [LARGE SCALE GENOMIC DNA]</scope>
    <source>
        <strain evidence="1">NIOZ-UU36</strain>
    </source>
</reference>
<comment type="caution">
    <text evidence="1">The sequence shown here is derived from an EMBL/GenBank/DDBJ whole genome shotgun (WGS) entry which is preliminary data.</text>
</comment>
<evidence type="ECO:0000313" key="1">
    <source>
        <dbReference type="EMBL" id="MBC8334086.1"/>
    </source>
</evidence>
<name>A0A8J6NG57_9CHLR</name>
<dbReference type="EMBL" id="JACNJN010000044">
    <property type="protein sequence ID" value="MBC8334086.1"/>
    <property type="molecule type" value="Genomic_DNA"/>
</dbReference>
<dbReference type="Proteomes" id="UP000614469">
    <property type="component" value="Unassembled WGS sequence"/>
</dbReference>
<gene>
    <name evidence="1" type="ORF">H8E29_02375</name>
</gene>
<protein>
    <submittedName>
        <fullName evidence="1">Uncharacterized protein</fullName>
    </submittedName>
</protein>
<dbReference type="AlphaFoldDB" id="A0A8J6NG57"/>
<accession>A0A8J6NG57</accession>